<dbReference type="GO" id="GO:0022857">
    <property type="term" value="F:transmembrane transporter activity"/>
    <property type="evidence" value="ECO:0007669"/>
    <property type="project" value="TreeGrafter"/>
</dbReference>
<feature type="transmembrane region" description="Helical" evidence="7">
    <location>
        <begin position="371"/>
        <end position="392"/>
    </location>
</feature>
<accession>A0A7W8D2V1</accession>
<protein>
    <submittedName>
        <fullName evidence="10">Putative ABC transport system permease protein</fullName>
    </submittedName>
</protein>
<evidence type="ECO:0000256" key="4">
    <source>
        <dbReference type="ARBA" id="ARBA00022989"/>
    </source>
</evidence>
<evidence type="ECO:0000256" key="6">
    <source>
        <dbReference type="ARBA" id="ARBA00038076"/>
    </source>
</evidence>
<dbReference type="EMBL" id="JACHHP010000001">
    <property type="protein sequence ID" value="MBB5206938.1"/>
    <property type="molecule type" value="Genomic_DNA"/>
</dbReference>
<evidence type="ECO:0000256" key="3">
    <source>
        <dbReference type="ARBA" id="ARBA00022692"/>
    </source>
</evidence>
<feature type="domain" description="ABC3 transporter permease C-terminal" evidence="8">
    <location>
        <begin position="281"/>
        <end position="398"/>
    </location>
</feature>
<evidence type="ECO:0000256" key="5">
    <source>
        <dbReference type="ARBA" id="ARBA00023136"/>
    </source>
</evidence>
<evidence type="ECO:0000259" key="8">
    <source>
        <dbReference type="Pfam" id="PF02687"/>
    </source>
</evidence>
<evidence type="ECO:0000313" key="11">
    <source>
        <dbReference type="Proteomes" id="UP000521199"/>
    </source>
</evidence>
<evidence type="ECO:0000313" key="10">
    <source>
        <dbReference type="EMBL" id="MBB5206938.1"/>
    </source>
</evidence>
<dbReference type="Pfam" id="PF02687">
    <property type="entry name" value="FtsX"/>
    <property type="match status" value="2"/>
</dbReference>
<keyword evidence="4 7" id="KW-1133">Transmembrane helix</keyword>
<feature type="transmembrane region" description="Helical" evidence="7">
    <location>
        <begin position="326"/>
        <end position="351"/>
    </location>
</feature>
<dbReference type="Proteomes" id="UP000521199">
    <property type="component" value="Unassembled WGS sequence"/>
</dbReference>
<evidence type="ECO:0000256" key="2">
    <source>
        <dbReference type="ARBA" id="ARBA00022475"/>
    </source>
</evidence>
<dbReference type="PANTHER" id="PTHR30572">
    <property type="entry name" value="MEMBRANE COMPONENT OF TRANSPORTER-RELATED"/>
    <property type="match status" value="1"/>
</dbReference>
<feature type="transmembrane region" description="Helical" evidence="7">
    <location>
        <begin position="21"/>
        <end position="43"/>
    </location>
</feature>
<feature type="transmembrane region" description="Helical" evidence="7">
    <location>
        <begin position="730"/>
        <end position="750"/>
    </location>
</feature>
<feature type="domain" description="MacB-like periplasmic core" evidence="9">
    <location>
        <begin position="422"/>
        <end position="618"/>
    </location>
</feature>
<dbReference type="Pfam" id="PF12704">
    <property type="entry name" value="MacB_PCD"/>
    <property type="match status" value="2"/>
</dbReference>
<organism evidence="10 11">
    <name type="scientific">Chiayiivirga flava</name>
    <dbReference type="NCBI Taxonomy" id="659595"/>
    <lineage>
        <taxon>Bacteria</taxon>
        <taxon>Pseudomonadati</taxon>
        <taxon>Pseudomonadota</taxon>
        <taxon>Gammaproteobacteria</taxon>
        <taxon>Lysobacterales</taxon>
        <taxon>Lysobacteraceae</taxon>
        <taxon>Chiayiivirga</taxon>
    </lineage>
</organism>
<reference evidence="10 11" key="1">
    <citation type="submission" date="2020-08" db="EMBL/GenBank/DDBJ databases">
        <title>Genomic Encyclopedia of Type Strains, Phase IV (KMG-IV): sequencing the most valuable type-strain genomes for metagenomic binning, comparative biology and taxonomic classification.</title>
        <authorList>
            <person name="Goeker M."/>
        </authorList>
    </citation>
    <scope>NUCLEOTIDE SEQUENCE [LARGE SCALE GENOMIC DNA]</scope>
    <source>
        <strain evidence="10 11">DSM 24163</strain>
    </source>
</reference>
<feature type="transmembrane region" description="Helical" evidence="7">
    <location>
        <begin position="762"/>
        <end position="782"/>
    </location>
</feature>
<dbReference type="InterPro" id="IPR017800">
    <property type="entry name" value="ADOP"/>
</dbReference>
<dbReference type="PANTHER" id="PTHR30572:SF4">
    <property type="entry name" value="ABC TRANSPORTER PERMEASE YTRF"/>
    <property type="match status" value="1"/>
</dbReference>
<keyword evidence="2" id="KW-1003">Cell membrane</keyword>
<comment type="subcellular location">
    <subcellularLocation>
        <location evidence="1">Cell membrane</location>
        <topology evidence="1">Multi-pass membrane protein</topology>
    </subcellularLocation>
</comment>
<gene>
    <name evidence="10" type="ORF">HNQ52_000454</name>
</gene>
<comment type="caution">
    <text evidence="10">The sequence shown here is derived from an EMBL/GenBank/DDBJ whole genome shotgun (WGS) entry which is preliminary data.</text>
</comment>
<name>A0A7W8D2V1_9GAMM</name>
<proteinExistence type="inferred from homology"/>
<dbReference type="AlphaFoldDB" id="A0A7W8D2V1"/>
<feature type="transmembrane region" description="Helical" evidence="7">
    <location>
        <begin position="673"/>
        <end position="697"/>
    </location>
</feature>
<evidence type="ECO:0000256" key="7">
    <source>
        <dbReference type="SAM" id="Phobius"/>
    </source>
</evidence>
<feature type="transmembrane region" description="Helical" evidence="7">
    <location>
        <begin position="274"/>
        <end position="297"/>
    </location>
</feature>
<sequence>MSALTKDLRFAWRRLGKSPGFATAAILMLGLGIGASVAMFSVLQGVVLSGLPYPGGERVVAVAAANAEQDTTGSLTPAEAVRLESGESPYEAFGFYNWGGITFSDGDTPREATIILASAGFFPTLGVQPMLGRTFTKDDMGEEQGAIILSYTEWQRLTGGDQNAVGKLIDTIDNGRLQIVGVMPPEFAYPDSDVGAWRPMRDAYLQPDKPGYWNSRGFVYAIGRIAEGVSPALALERTQAIMDEVREQYRMRDTGWRVTSMPLLEEAIGGARDVLWASFGVAVLVLLIACANVAILLDARQIARRHEQSIAQALGASRARVYRVMLIELGLLGLAGAALGTLLATGALELLKGLAQGSVPRVEEIGLDAGVLLFALLVGLATPMLAAALGSLRLRGQPIDAMRGGAKGAAPMQARRTRLLPVLGVALSTMALFAAAAMVASLVRVQDVDPGFAADNIHAMQMFRDGGPAKAVDFADALQAKLRALPGVTHVALTTAAPLSLIGSFTIDLAVPGRERPEPLVAGLRRVSPEYLETLSIPVSEGRNFTAEDRAGGELVAIINRSLARRVFGDESAVGQIIALPLGERDRIPHRVVGVTDDVRNDGLRSDASGEILVPFVQSPWVGMTFLVRTAVPLPGITQQMREAMWAVDPNEAPTREFTMRGELDDQLRPAQFFARAVGGFALCALLLAALGVYALAAQHQQQRRAEFGLRLAIGAPPARLARQSLGDSLRGGVLGIVLGAAVGFVLLRLLQAQLFEFGGGYAPWFALAALGIGVAVFAAALPPALRAGRTDPMTALRDE</sequence>
<dbReference type="InterPro" id="IPR003838">
    <property type="entry name" value="ABC3_permease_C"/>
</dbReference>
<dbReference type="InterPro" id="IPR025857">
    <property type="entry name" value="MacB_PCD"/>
</dbReference>
<feature type="domain" description="ABC3 transporter permease C-terminal" evidence="8">
    <location>
        <begin position="681"/>
        <end position="787"/>
    </location>
</feature>
<evidence type="ECO:0000256" key="1">
    <source>
        <dbReference type="ARBA" id="ARBA00004651"/>
    </source>
</evidence>
<keyword evidence="3 7" id="KW-0812">Transmembrane</keyword>
<dbReference type="RefSeq" id="WP_183959382.1">
    <property type="nucleotide sequence ID" value="NZ_JACHHP010000001.1"/>
</dbReference>
<comment type="similarity">
    <text evidence="6">Belongs to the ABC-4 integral membrane protein family.</text>
</comment>
<dbReference type="GO" id="GO:0005886">
    <property type="term" value="C:plasma membrane"/>
    <property type="evidence" value="ECO:0007669"/>
    <property type="project" value="UniProtKB-SubCell"/>
</dbReference>
<dbReference type="NCBIfam" id="TIGR03434">
    <property type="entry name" value="ADOP"/>
    <property type="match status" value="1"/>
</dbReference>
<feature type="transmembrane region" description="Helical" evidence="7">
    <location>
        <begin position="419"/>
        <end position="443"/>
    </location>
</feature>
<dbReference type="InterPro" id="IPR050250">
    <property type="entry name" value="Macrolide_Exporter_MacB"/>
</dbReference>
<evidence type="ECO:0000259" key="9">
    <source>
        <dbReference type="Pfam" id="PF12704"/>
    </source>
</evidence>
<feature type="domain" description="MacB-like periplasmic core" evidence="9">
    <location>
        <begin position="25"/>
        <end position="239"/>
    </location>
</feature>
<keyword evidence="11" id="KW-1185">Reference proteome</keyword>
<keyword evidence="5 7" id="KW-0472">Membrane</keyword>